<evidence type="ECO:0000313" key="5">
    <source>
        <dbReference type="Proteomes" id="UP000317430"/>
    </source>
</evidence>
<reference evidence="4 5" key="1">
    <citation type="submission" date="2019-08" db="EMBL/GenBank/DDBJ databases">
        <authorList>
            <person name="Lei W."/>
        </authorList>
    </citation>
    <scope>NUCLEOTIDE SEQUENCE [LARGE SCALE GENOMIC DNA]</scope>
    <source>
        <strain evidence="4 5">CCUG 66496</strain>
    </source>
</reference>
<keyword evidence="5" id="KW-1185">Reference proteome</keyword>
<dbReference type="NCBIfam" id="NF045758">
    <property type="entry name" value="YlxM"/>
    <property type="match status" value="1"/>
</dbReference>
<dbReference type="HAMAP" id="MF_00245">
    <property type="entry name" value="UPF0122"/>
    <property type="match status" value="1"/>
</dbReference>
<evidence type="ECO:0000256" key="2">
    <source>
        <dbReference type="ARBA" id="ARBA00024764"/>
    </source>
</evidence>
<dbReference type="GO" id="GO:0003677">
    <property type="term" value="F:DNA binding"/>
    <property type="evidence" value="ECO:0007669"/>
    <property type="project" value="UniProtKB-KW"/>
</dbReference>
<dbReference type="PANTHER" id="PTHR40083">
    <property type="entry name" value="UPF0122 PROTEIN CBO2450/CLC_2298"/>
    <property type="match status" value="1"/>
</dbReference>
<dbReference type="InterPro" id="IPR013324">
    <property type="entry name" value="RNA_pol_sigma_r3/r4-like"/>
</dbReference>
<comment type="caution">
    <text evidence="4">The sequence shown here is derived from an EMBL/GenBank/DDBJ whole genome shotgun (WGS) entry which is preliminary data.</text>
</comment>
<dbReference type="InterPro" id="IPR036388">
    <property type="entry name" value="WH-like_DNA-bd_sf"/>
</dbReference>
<dbReference type="Proteomes" id="UP000317430">
    <property type="component" value="Unassembled WGS sequence"/>
</dbReference>
<dbReference type="InterPro" id="IPR054831">
    <property type="entry name" value="UPF0122_fam_protein"/>
</dbReference>
<gene>
    <name evidence="4" type="ORF">FRX57_01380</name>
</gene>
<dbReference type="NCBIfam" id="NF001070">
    <property type="entry name" value="PRK00118.1-6"/>
    <property type="match status" value="1"/>
</dbReference>
<comment type="function">
    <text evidence="2 3">Might take part in the signal recognition particle (SRP) pathway. This is inferred from the conservation of its genetic proximity to ftsY/ffh. May be a regulatory protein.</text>
</comment>
<comment type="similarity">
    <text evidence="1 3">Belongs to the UPF0122 family.</text>
</comment>
<dbReference type="OrthoDB" id="6392at2"/>
<dbReference type="SUPFAM" id="SSF88659">
    <property type="entry name" value="Sigma3 and sigma4 domains of RNA polymerase sigma factors"/>
    <property type="match status" value="1"/>
</dbReference>
<dbReference type="EMBL" id="VOHL01000001">
    <property type="protein sequence ID" value="TWS98882.1"/>
    <property type="molecule type" value="Genomic_DNA"/>
</dbReference>
<dbReference type="InterPro" id="IPR007394">
    <property type="entry name" value="UPF0122"/>
</dbReference>
<dbReference type="Gene3D" id="1.10.10.10">
    <property type="entry name" value="Winged helix-like DNA-binding domain superfamily/Winged helix DNA-binding domain"/>
    <property type="match status" value="1"/>
</dbReference>
<name>A0A5C5SF00_9STRE</name>
<accession>A0A5C5SF00</accession>
<dbReference type="AlphaFoldDB" id="A0A5C5SF00"/>
<dbReference type="NCBIfam" id="NF001066">
    <property type="entry name" value="PRK00118.1-1"/>
    <property type="match status" value="1"/>
</dbReference>
<dbReference type="RefSeq" id="WP_146565883.1">
    <property type="nucleotide sequence ID" value="NZ_VOHL01000001.1"/>
</dbReference>
<protein>
    <recommendedName>
        <fullName evidence="3">UPF0122 protein FRX57_01380</fullName>
    </recommendedName>
</protein>
<sequence length="110" mass="13483">MEIEKTNRMNALFEFYAALLTDKQMNYIELYYADDYSLTEIAEEFQVSRQAVYDNIKRTEKILEDYEMKLHMYSDYIVRSQIFDDLLEKYPEDQYLREQIMTLSQIDNRE</sequence>
<evidence type="ECO:0000313" key="4">
    <source>
        <dbReference type="EMBL" id="TWS98882.1"/>
    </source>
</evidence>
<dbReference type="Pfam" id="PF04297">
    <property type="entry name" value="UPF0122"/>
    <property type="match status" value="1"/>
</dbReference>
<dbReference type="PANTHER" id="PTHR40083:SF1">
    <property type="entry name" value="UPF0122 PROTEIN YLXM"/>
    <property type="match status" value="1"/>
</dbReference>
<organism evidence="4 5">
    <name type="scientific">Streptococcus cuniculipharyngis</name>
    <dbReference type="NCBI Taxonomy" id="1562651"/>
    <lineage>
        <taxon>Bacteria</taxon>
        <taxon>Bacillati</taxon>
        <taxon>Bacillota</taxon>
        <taxon>Bacilli</taxon>
        <taxon>Lactobacillales</taxon>
        <taxon>Streptococcaceae</taxon>
        <taxon>Streptococcus</taxon>
    </lineage>
</organism>
<proteinExistence type="inferred from homology"/>
<evidence type="ECO:0000256" key="1">
    <source>
        <dbReference type="ARBA" id="ARBA00008720"/>
    </source>
</evidence>
<evidence type="ECO:0000256" key="3">
    <source>
        <dbReference type="HAMAP-Rule" id="MF_00245"/>
    </source>
</evidence>
<dbReference type="NCBIfam" id="NF001068">
    <property type="entry name" value="PRK00118.1-4"/>
    <property type="match status" value="1"/>
</dbReference>
<keyword evidence="4" id="KW-0238">DNA-binding</keyword>